<organism evidence="1 2">
    <name type="scientific">Stephania yunnanensis</name>
    <dbReference type="NCBI Taxonomy" id="152371"/>
    <lineage>
        <taxon>Eukaryota</taxon>
        <taxon>Viridiplantae</taxon>
        <taxon>Streptophyta</taxon>
        <taxon>Embryophyta</taxon>
        <taxon>Tracheophyta</taxon>
        <taxon>Spermatophyta</taxon>
        <taxon>Magnoliopsida</taxon>
        <taxon>Ranunculales</taxon>
        <taxon>Menispermaceae</taxon>
        <taxon>Menispermoideae</taxon>
        <taxon>Cissampelideae</taxon>
        <taxon>Stephania</taxon>
    </lineage>
</organism>
<evidence type="ECO:0000313" key="2">
    <source>
        <dbReference type="Proteomes" id="UP001420932"/>
    </source>
</evidence>
<evidence type="ECO:0000313" key="1">
    <source>
        <dbReference type="EMBL" id="KAK9152036.1"/>
    </source>
</evidence>
<comment type="caution">
    <text evidence="1">The sequence shown here is derived from an EMBL/GenBank/DDBJ whole genome shotgun (WGS) entry which is preliminary data.</text>
</comment>
<name>A0AAP0PT62_9MAGN</name>
<sequence length="57" mass="5874">MITSPPAMDLSEWWCWCCPNRLISGAAAASDDIASSLSSSPDLQFTGASATALASPL</sequence>
<protein>
    <submittedName>
        <fullName evidence="1">Uncharacterized protein</fullName>
    </submittedName>
</protein>
<dbReference type="AlphaFoldDB" id="A0AAP0PT62"/>
<proteinExistence type="predicted"/>
<reference evidence="1 2" key="1">
    <citation type="submission" date="2024-01" db="EMBL/GenBank/DDBJ databases">
        <title>Genome assemblies of Stephania.</title>
        <authorList>
            <person name="Yang L."/>
        </authorList>
    </citation>
    <scope>NUCLEOTIDE SEQUENCE [LARGE SCALE GENOMIC DNA]</scope>
    <source>
        <strain evidence="1">YNDBR</strain>
        <tissue evidence="1">Leaf</tissue>
    </source>
</reference>
<accession>A0AAP0PT62</accession>
<dbReference type="EMBL" id="JBBNAF010000004">
    <property type="protein sequence ID" value="KAK9152036.1"/>
    <property type="molecule type" value="Genomic_DNA"/>
</dbReference>
<gene>
    <name evidence="1" type="ORF">Syun_010345</name>
</gene>
<dbReference type="Proteomes" id="UP001420932">
    <property type="component" value="Unassembled WGS sequence"/>
</dbReference>
<keyword evidence="2" id="KW-1185">Reference proteome</keyword>